<dbReference type="Pfam" id="PF14088">
    <property type="entry name" value="DUF4268"/>
    <property type="match status" value="1"/>
</dbReference>
<dbReference type="AlphaFoldDB" id="A0A4R1BUQ1"/>
<reference evidence="2 3" key="1">
    <citation type="submission" date="2019-03" db="EMBL/GenBank/DDBJ databases">
        <authorList>
            <person name="Kim M.K.M."/>
        </authorList>
    </citation>
    <scope>NUCLEOTIDE SEQUENCE [LARGE SCALE GENOMIC DNA]</scope>
    <source>
        <strain evidence="2 3">18JY15-6</strain>
    </source>
</reference>
<dbReference type="Proteomes" id="UP000295453">
    <property type="component" value="Unassembled WGS sequence"/>
</dbReference>
<sequence>MTTSLGRLAVVPAREVWPHEALDFTPWLLRNVDVLSDLLGMDLVLEAAEHPVGGFSLDLIGRDEATGEVVIVENQLETSDHTHLGQIITYAAGTDPTTIVWVATGFREEHRAAIDWLNQRTDENTRVFGVVIHVVRIGDSEPAPNFELVAQPNDWNKTVKAATRQSGETSEREATYREFWNFVLPRMRAQHPSWTRRNTSKQSFCDTIFGVPGIVGSMVWTREGLVSQIYFLATDPALATARFEALYERRAAFEAALGAAPAWEPMEGKKATRIAMLSPYTDVNDRERWPEIADWLIDSQARLRQAFAAVGGVDGVVAE</sequence>
<protein>
    <submittedName>
        <fullName evidence="2">DUF4268 domain-containing protein</fullName>
    </submittedName>
</protein>
<dbReference type="Gene3D" id="3.40.1350.10">
    <property type="match status" value="1"/>
</dbReference>
<dbReference type="GO" id="GO:0003676">
    <property type="term" value="F:nucleic acid binding"/>
    <property type="evidence" value="ECO:0007669"/>
    <property type="project" value="InterPro"/>
</dbReference>
<dbReference type="InterPro" id="IPR011856">
    <property type="entry name" value="tRNA_endonuc-like_dom_sf"/>
</dbReference>
<dbReference type="OrthoDB" id="570199at2"/>
<name>A0A4R1BUQ1_9ACTN</name>
<evidence type="ECO:0000259" key="1">
    <source>
        <dbReference type="Pfam" id="PF14088"/>
    </source>
</evidence>
<accession>A0A4R1BUQ1</accession>
<proteinExistence type="predicted"/>
<feature type="domain" description="DUF4268" evidence="1">
    <location>
        <begin position="176"/>
        <end position="308"/>
    </location>
</feature>
<evidence type="ECO:0000313" key="2">
    <source>
        <dbReference type="EMBL" id="TCJ21659.1"/>
    </source>
</evidence>
<gene>
    <name evidence="2" type="ORF">EPD65_14625</name>
</gene>
<evidence type="ECO:0000313" key="3">
    <source>
        <dbReference type="Proteomes" id="UP000295453"/>
    </source>
</evidence>
<dbReference type="EMBL" id="SJZJ01000031">
    <property type="protein sequence ID" value="TCJ21659.1"/>
    <property type="molecule type" value="Genomic_DNA"/>
</dbReference>
<keyword evidence="3" id="KW-1185">Reference proteome</keyword>
<comment type="caution">
    <text evidence="2">The sequence shown here is derived from an EMBL/GenBank/DDBJ whole genome shotgun (WGS) entry which is preliminary data.</text>
</comment>
<organism evidence="2 3">
    <name type="scientific">Nocardioides jejuensis</name>
    <dbReference type="NCBI Taxonomy" id="2502782"/>
    <lineage>
        <taxon>Bacteria</taxon>
        <taxon>Bacillati</taxon>
        <taxon>Actinomycetota</taxon>
        <taxon>Actinomycetes</taxon>
        <taxon>Propionibacteriales</taxon>
        <taxon>Nocardioidaceae</taxon>
        <taxon>Nocardioides</taxon>
    </lineage>
</organism>
<dbReference type="InterPro" id="IPR025364">
    <property type="entry name" value="DUF4268"/>
</dbReference>
<dbReference type="RefSeq" id="WP_131585422.1">
    <property type="nucleotide sequence ID" value="NZ_SJZJ01000031.1"/>
</dbReference>